<dbReference type="Pfam" id="PF09527">
    <property type="entry name" value="ATPase_gene1"/>
    <property type="match status" value="1"/>
</dbReference>
<evidence type="ECO:0000313" key="2">
    <source>
        <dbReference type="EMBL" id="CCG06800.1"/>
    </source>
</evidence>
<evidence type="ECO:0000313" key="3">
    <source>
        <dbReference type="Proteomes" id="UP000033220"/>
    </source>
</evidence>
<organism evidence="2 3">
    <name type="scientific">Pararhodospirillum photometricum DSM 122</name>
    <dbReference type="NCBI Taxonomy" id="1150469"/>
    <lineage>
        <taxon>Bacteria</taxon>
        <taxon>Pseudomonadati</taxon>
        <taxon>Pseudomonadota</taxon>
        <taxon>Alphaproteobacteria</taxon>
        <taxon>Rhodospirillales</taxon>
        <taxon>Rhodospirillaceae</taxon>
        <taxon>Pararhodospirillum</taxon>
    </lineage>
</organism>
<dbReference type="EMBL" id="HE663493">
    <property type="protein sequence ID" value="CCG06800.1"/>
    <property type="molecule type" value="Genomic_DNA"/>
</dbReference>
<accession>H6SMB7</accession>
<dbReference type="STRING" id="1150469.RSPPHO_00174"/>
<dbReference type="AlphaFoldDB" id="H6SMB7"/>
<dbReference type="HOGENOM" id="CLU_137927_0_2_5"/>
<sequence>MERIGRPGPGRAAVAWGDVYRMNEPDVPGPDEIAARLSQAREREAVRHGKEAGDQGPGGPAGRASGLGIGMRISIELVTTVAVGGALGYGLDTWIGSAPIGLVVCLLLGGAAGVSNAYRVVKGLDDAVGLGAAIARKETKEGNKSRGQSG</sequence>
<evidence type="ECO:0008006" key="4">
    <source>
        <dbReference type="Google" id="ProtNLM"/>
    </source>
</evidence>
<gene>
    <name evidence="2" type="ORF">RSPPHO_00174</name>
</gene>
<keyword evidence="3" id="KW-1185">Reference proteome</keyword>
<name>H6SMB7_PARPM</name>
<feature type="region of interest" description="Disordered" evidence="1">
    <location>
        <begin position="40"/>
        <end position="63"/>
    </location>
</feature>
<dbReference type="PATRIC" id="fig|1150469.3.peg.221"/>
<reference evidence="2 3" key="1">
    <citation type="submission" date="2012-02" db="EMBL/GenBank/DDBJ databases">
        <title>Shotgun genome sequence of Phaeospirillum photometricum DSM 122.</title>
        <authorList>
            <person name="Duquesne K."/>
            <person name="Sturgis J."/>
        </authorList>
    </citation>
    <scope>NUCLEOTIDE SEQUENCE [LARGE SCALE GENOMIC DNA]</scope>
    <source>
        <strain evidence="3">DSM122</strain>
    </source>
</reference>
<dbReference type="Proteomes" id="UP000033220">
    <property type="component" value="Chromosome DSM 122"/>
</dbReference>
<dbReference type="InterPro" id="IPR032820">
    <property type="entry name" value="ATPase_put"/>
</dbReference>
<dbReference type="eggNOG" id="COG5336">
    <property type="taxonomic scope" value="Bacteria"/>
</dbReference>
<evidence type="ECO:0000256" key="1">
    <source>
        <dbReference type="SAM" id="MobiDB-lite"/>
    </source>
</evidence>
<feature type="compositionally biased region" description="Basic and acidic residues" evidence="1">
    <location>
        <begin position="40"/>
        <end position="53"/>
    </location>
</feature>
<proteinExistence type="predicted"/>
<dbReference type="KEGG" id="rpm:RSPPHO_00174"/>
<protein>
    <recommendedName>
        <fullName evidence="4">ATP synthase protein I</fullName>
    </recommendedName>
</protein>